<protein>
    <submittedName>
        <fullName evidence="1">Sulfur relay protein TusB</fullName>
    </submittedName>
</protein>
<dbReference type="RefSeq" id="WP_040989882.1">
    <property type="nucleotide sequence ID" value="NZ_JTKH01000016.1"/>
</dbReference>
<organism evidence="1 2">
    <name type="scientific">Vibrio renipiscarius</name>
    <dbReference type="NCBI Taxonomy" id="1461322"/>
    <lineage>
        <taxon>Bacteria</taxon>
        <taxon>Pseudomonadati</taxon>
        <taxon>Pseudomonadota</taxon>
        <taxon>Gammaproteobacteria</taxon>
        <taxon>Vibrionales</taxon>
        <taxon>Vibrionaceae</taxon>
        <taxon>Vibrio</taxon>
    </lineage>
</organism>
<sequence length="91" mass="10233">MLHIVKQPNALLELIEVYQVGDQLLLVEDSVYLCNAQHPMFTILKPMDVFVLKADAEARGIYNRISPSLSVVDFDGFVELTVAHSTSLTWN</sequence>
<comment type="caution">
    <text evidence="1">The sequence shown here is derived from an EMBL/GenBank/DDBJ whole genome shotgun (WGS) entry which is preliminary data.</text>
</comment>
<dbReference type="STRING" id="1461322.OJ16_09735"/>
<dbReference type="InterPro" id="IPR007215">
    <property type="entry name" value="Sulphur_relay_TusB/DsrH"/>
</dbReference>
<dbReference type="GO" id="GO:1990228">
    <property type="term" value="C:sulfurtransferase complex"/>
    <property type="evidence" value="ECO:0007669"/>
    <property type="project" value="TreeGrafter"/>
</dbReference>
<dbReference type="Gene3D" id="3.40.1260.10">
    <property type="entry name" value="DsrEFH-like"/>
    <property type="match status" value="1"/>
</dbReference>
<gene>
    <name evidence="1" type="ORF">OJ16_09735</name>
</gene>
<name>A0A0C2P1F6_9VIBR</name>
<dbReference type="PANTHER" id="PTHR37526:SF1">
    <property type="entry name" value="PROTEIN TUSB"/>
    <property type="match status" value="1"/>
</dbReference>
<dbReference type="InterPro" id="IPR027396">
    <property type="entry name" value="DsrEFH-like"/>
</dbReference>
<dbReference type="PANTHER" id="PTHR37526">
    <property type="entry name" value="PROTEIN TUSB"/>
    <property type="match status" value="1"/>
</dbReference>
<reference evidence="1 2" key="1">
    <citation type="submission" date="2014-11" db="EMBL/GenBank/DDBJ databases">
        <title>Draft Genome Sequence of Vibrio piscirenalis strains CECT 8603T and CECT 8604, two marine Gammaproteobacterium isolated from cultured gilthead sea bream (Sparus aurata).</title>
        <authorList>
            <person name="Arahal D.R."/>
            <person name="Rodrigo-Torres L."/>
            <person name="Lucena T."/>
            <person name="Pujalte M.J."/>
        </authorList>
    </citation>
    <scope>NUCLEOTIDE SEQUENCE [LARGE SCALE GENOMIC DNA]</scope>
    <source>
        <strain evidence="1 2">DCR 1-4-2</strain>
    </source>
</reference>
<dbReference type="GO" id="GO:0002143">
    <property type="term" value="P:tRNA wobble position uridine thiolation"/>
    <property type="evidence" value="ECO:0007669"/>
    <property type="project" value="InterPro"/>
</dbReference>
<evidence type="ECO:0000313" key="2">
    <source>
        <dbReference type="Proteomes" id="UP000031672"/>
    </source>
</evidence>
<evidence type="ECO:0000313" key="1">
    <source>
        <dbReference type="EMBL" id="KII78580.1"/>
    </source>
</evidence>
<dbReference type="EMBL" id="JTKH01000016">
    <property type="protein sequence ID" value="KII78580.1"/>
    <property type="molecule type" value="Genomic_DNA"/>
</dbReference>
<accession>A0A0C2NQV8</accession>
<dbReference type="NCBIfam" id="TIGR03011">
    <property type="entry name" value="sulf_tusB_dsrH"/>
    <property type="match status" value="1"/>
</dbReference>
<keyword evidence="2" id="KW-1185">Reference proteome</keyword>
<proteinExistence type="predicted"/>
<accession>A0A0C2P1F6</accession>
<dbReference type="Proteomes" id="UP000031672">
    <property type="component" value="Unassembled WGS sequence"/>
</dbReference>
<dbReference type="Pfam" id="PF04077">
    <property type="entry name" value="DsrH"/>
    <property type="match status" value="1"/>
</dbReference>
<dbReference type="AlphaFoldDB" id="A0A0C2P1F6"/>
<dbReference type="OrthoDB" id="9795117at2"/>
<dbReference type="SUPFAM" id="SSF75169">
    <property type="entry name" value="DsrEFH-like"/>
    <property type="match status" value="1"/>
</dbReference>